<keyword evidence="10" id="KW-1185">Reference proteome</keyword>
<evidence type="ECO:0000256" key="3">
    <source>
        <dbReference type="ARBA" id="ARBA00022475"/>
    </source>
</evidence>
<dbReference type="InterPro" id="IPR035906">
    <property type="entry name" value="MetI-like_sf"/>
</dbReference>
<keyword evidence="5 7" id="KW-1133">Transmembrane helix</keyword>
<feature type="transmembrane region" description="Helical" evidence="7">
    <location>
        <begin position="302"/>
        <end position="328"/>
    </location>
</feature>
<dbReference type="RefSeq" id="WP_322187947.1">
    <property type="nucleotide sequence ID" value="NZ_JAXLPB010000005.1"/>
</dbReference>
<feature type="transmembrane region" description="Helical" evidence="7">
    <location>
        <begin position="9"/>
        <end position="30"/>
    </location>
</feature>
<feature type="transmembrane region" description="Helical" evidence="7">
    <location>
        <begin position="144"/>
        <end position="163"/>
    </location>
</feature>
<keyword evidence="3" id="KW-1003">Cell membrane</keyword>
<dbReference type="InterPro" id="IPR000515">
    <property type="entry name" value="MetI-like"/>
</dbReference>
<dbReference type="InterPro" id="IPR045621">
    <property type="entry name" value="BPD_transp_1_N"/>
</dbReference>
<feature type="transmembrane region" description="Helical" evidence="7">
    <location>
        <begin position="256"/>
        <end position="282"/>
    </location>
</feature>
<evidence type="ECO:0000256" key="6">
    <source>
        <dbReference type="ARBA" id="ARBA00023136"/>
    </source>
</evidence>
<evidence type="ECO:0000256" key="5">
    <source>
        <dbReference type="ARBA" id="ARBA00022989"/>
    </source>
</evidence>
<dbReference type="Gene3D" id="1.10.3720.10">
    <property type="entry name" value="MetI-like"/>
    <property type="match status" value="1"/>
</dbReference>
<evidence type="ECO:0000313" key="10">
    <source>
        <dbReference type="Proteomes" id="UP001294412"/>
    </source>
</evidence>
<dbReference type="Pfam" id="PF19300">
    <property type="entry name" value="BPD_transp_1_N"/>
    <property type="match status" value="1"/>
</dbReference>
<keyword evidence="4 7" id="KW-0812">Transmembrane</keyword>
<sequence length="335" mass="36610">MLRFFLSRILVLVPTFIGVAIVAFSFIRLLPGDPVAMMAGERVMDPERHAAIMAQLGYDQPIVFQFFDYLIGLFSGDFGTSIVTKRGVAGEFFTLFPATLELSLTAITIAVLLGVPAGVFAAVKRGSWFDQITMGTALVGYSMPIFWWGLLLIILFSGILQWTPVSGRIDLLYYFPATTGFMLIDSLLSGQEGAFKSAVSHLVLPSIVLATIPLAVIARQTRSAMLEVLSEDYVRTARAKGLAPRRVIGVHALRNALIPVITTIGLQIGVLMAGAILTETIFSWPGIGKWMVDSVFRRDYPVVQGGLLLIALVIMFVNLIVDLLYGVVNPRVRAR</sequence>
<dbReference type="PANTHER" id="PTHR43163">
    <property type="entry name" value="DIPEPTIDE TRANSPORT SYSTEM PERMEASE PROTEIN DPPB-RELATED"/>
    <property type="match status" value="1"/>
</dbReference>
<feature type="transmembrane region" description="Helical" evidence="7">
    <location>
        <begin position="198"/>
        <end position="218"/>
    </location>
</feature>
<feature type="domain" description="ABC transmembrane type-1" evidence="8">
    <location>
        <begin position="96"/>
        <end position="325"/>
    </location>
</feature>
<feature type="transmembrane region" description="Helical" evidence="7">
    <location>
        <begin position="102"/>
        <end position="123"/>
    </location>
</feature>
<dbReference type="PROSITE" id="PS50928">
    <property type="entry name" value="ABC_TM1"/>
    <property type="match status" value="1"/>
</dbReference>
<gene>
    <name evidence="9" type="ORF">U0C82_14705</name>
</gene>
<keyword evidence="6 7" id="KW-0472">Membrane</keyword>
<dbReference type="SUPFAM" id="SSF161098">
    <property type="entry name" value="MetI-like"/>
    <property type="match status" value="1"/>
</dbReference>
<reference evidence="9 10" key="1">
    <citation type="submission" date="2023-12" db="EMBL/GenBank/DDBJ databases">
        <title>Description of Novel Strain Fulvimarina sp. 2208YS6-2-32 isolated from Uroteuthis (Photololigo) edulis.</title>
        <authorList>
            <person name="Park J.-S."/>
        </authorList>
    </citation>
    <scope>NUCLEOTIDE SEQUENCE [LARGE SCALE GENOMIC DNA]</scope>
    <source>
        <strain evidence="9 10">2208YS6-2-32</strain>
    </source>
</reference>
<name>A0ABU5I4T1_9HYPH</name>
<evidence type="ECO:0000259" key="8">
    <source>
        <dbReference type="PROSITE" id="PS50928"/>
    </source>
</evidence>
<dbReference type="PANTHER" id="PTHR43163:SF6">
    <property type="entry name" value="DIPEPTIDE TRANSPORT SYSTEM PERMEASE PROTEIN DPPB-RELATED"/>
    <property type="match status" value="1"/>
</dbReference>
<comment type="caution">
    <text evidence="9">The sequence shown here is derived from an EMBL/GenBank/DDBJ whole genome shotgun (WGS) entry which is preliminary data.</text>
</comment>
<accession>A0ABU5I4T1</accession>
<evidence type="ECO:0000256" key="2">
    <source>
        <dbReference type="ARBA" id="ARBA00022448"/>
    </source>
</evidence>
<evidence type="ECO:0000256" key="4">
    <source>
        <dbReference type="ARBA" id="ARBA00022692"/>
    </source>
</evidence>
<dbReference type="Proteomes" id="UP001294412">
    <property type="component" value="Unassembled WGS sequence"/>
</dbReference>
<evidence type="ECO:0000313" key="9">
    <source>
        <dbReference type="EMBL" id="MDY8110390.1"/>
    </source>
</evidence>
<protein>
    <submittedName>
        <fullName evidence="9">ABC transporter permease subunit</fullName>
    </submittedName>
</protein>
<keyword evidence="2 7" id="KW-0813">Transport</keyword>
<comment type="subcellular location">
    <subcellularLocation>
        <location evidence="1 7">Cell membrane</location>
        <topology evidence="1 7">Multi-pass membrane protein</topology>
    </subcellularLocation>
</comment>
<evidence type="ECO:0000256" key="1">
    <source>
        <dbReference type="ARBA" id="ARBA00004651"/>
    </source>
</evidence>
<organism evidence="9 10">
    <name type="scientific">Fulvimarina uroteuthidis</name>
    <dbReference type="NCBI Taxonomy" id="3098149"/>
    <lineage>
        <taxon>Bacteria</taxon>
        <taxon>Pseudomonadati</taxon>
        <taxon>Pseudomonadota</taxon>
        <taxon>Alphaproteobacteria</taxon>
        <taxon>Hyphomicrobiales</taxon>
        <taxon>Aurantimonadaceae</taxon>
        <taxon>Fulvimarina</taxon>
    </lineage>
</organism>
<dbReference type="EMBL" id="JAXLPB010000005">
    <property type="protein sequence ID" value="MDY8110390.1"/>
    <property type="molecule type" value="Genomic_DNA"/>
</dbReference>
<comment type="similarity">
    <text evidence="7">Belongs to the binding-protein-dependent transport system permease family.</text>
</comment>
<dbReference type="Pfam" id="PF00528">
    <property type="entry name" value="BPD_transp_1"/>
    <property type="match status" value="1"/>
</dbReference>
<evidence type="ECO:0000256" key="7">
    <source>
        <dbReference type="RuleBase" id="RU363032"/>
    </source>
</evidence>
<proteinExistence type="inferred from homology"/>
<dbReference type="CDD" id="cd06261">
    <property type="entry name" value="TM_PBP2"/>
    <property type="match status" value="1"/>
</dbReference>